<proteinExistence type="predicted"/>
<comment type="caution">
    <text evidence="1">The sequence shown here is derived from an EMBL/GenBank/DDBJ whole genome shotgun (WGS) entry which is preliminary data.</text>
</comment>
<protein>
    <submittedName>
        <fullName evidence="1">Uncharacterized protein</fullName>
    </submittedName>
</protein>
<organism evidence="1">
    <name type="scientific">marine sediment metagenome</name>
    <dbReference type="NCBI Taxonomy" id="412755"/>
    <lineage>
        <taxon>unclassified sequences</taxon>
        <taxon>metagenomes</taxon>
        <taxon>ecological metagenomes</taxon>
    </lineage>
</organism>
<sequence length="99" mass="11847">MKILINFNHFCDRFRSMGRNDNFSYGGKKALFEYLEQYEEECGLEIELDIIAICCEYCEYENLAEFQKDYTDDYQTIEDIENDTIVIRIDDESFLIACF</sequence>
<reference evidence="1" key="1">
    <citation type="journal article" date="2015" name="Nature">
        <title>Complex archaea that bridge the gap between prokaryotes and eukaryotes.</title>
        <authorList>
            <person name="Spang A."/>
            <person name="Saw J.H."/>
            <person name="Jorgensen S.L."/>
            <person name="Zaremba-Niedzwiedzka K."/>
            <person name="Martijn J."/>
            <person name="Lind A.E."/>
            <person name="van Eijk R."/>
            <person name="Schleper C."/>
            <person name="Guy L."/>
            <person name="Ettema T.J."/>
        </authorList>
    </citation>
    <scope>NUCLEOTIDE SEQUENCE</scope>
</reference>
<evidence type="ECO:0000313" key="1">
    <source>
        <dbReference type="EMBL" id="KKN77483.1"/>
    </source>
</evidence>
<name>A0A0F9WGJ7_9ZZZZ</name>
<accession>A0A0F9WGJ7</accession>
<dbReference type="AlphaFoldDB" id="A0A0F9WGJ7"/>
<gene>
    <name evidence="1" type="ORF">LCGC14_0360420</name>
</gene>
<dbReference type="EMBL" id="LAZR01000278">
    <property type="protein sequence ID" value="KKN77483.1"/>
    <property type="molecule type" value="Genomic_DNA"/>
</dbReference>